<sequence length="93" mass="10272">MEWIMFSGAAVTFIRALRGKGATLRLLLENNVSTGVANSRIIPEILTCAVDPDFICLKEAEETGIIWLSDETKWCIASLMVVVGGDVNRDMFH</sequence>
<evidence type="ECO:0000313" key="2">
    <source>
        <dbReference type="Proteomes" id="UP000717752"/>
    </source>
</evidence>
<reference evidence="1 2" key="1">
    <citation type="journal article" date="2021" name="MBio">
        <title>Poor Competitiveness of Bradyrhizobium in Pigeon Pea Root Colonization in Indian Soils.</title>
        <authorList>
            <person name="Chalasani D."/>
            <person name="Basu A."/>
            <person name="Pullabhotla S.V.S.R.N."/>
            <person name="Jorrin B."/>
            <person name="Neal A.L."/>
            <person name="Poole P.S."/>
            <person name="Podile A.R."/>
            <person name="Tkacz A."/>
        </authorList>
    </citation>
    <scope>NUCLEOTIDE SEQUENCE [LARGE SCALE GENOMIC DNA]</scope>
    <source>
        <strain evidence="1 2">HU56</strain>
    </source>
</reference>
<proteinExistence type="predicted"/>
<name>A0ABS7GXH9_9HYPH</name>
<evidence type="ECO:0000313" key="1">
    <source>
        <dbReference type="EMBL" id="MBW9054644.1"/>
    </source>
</evidence>
<accession>A0ABS7GXH9</accession>
<dbReference type="Proteomes" id="UP000717752">
    <property type="component" value="Unassembled WGS sequence"/>
</dbReference>
<comment type="caution">
    <text evidence="1">The sequence shown here is derived from an EMBL/GenBank/DDBJ whole genome shotgun (WGS) entry which is preliminary data.</text>
</comment>
<keyword evidence="2" id="KW-1185">Reference proteome</keyword>
<organism evidence="1 2">
    <name type="scientific">Rhizobium mesosinicum</name>
    <dbReference type="NCBI Taxonomy" id="335017"/>
    <lineage>
        <taxon>Bacteria</taxon>
        <taxon>Pseudomonadati</taxon>
        <taxon>Pseudomonadota</taxon>
        <taxon>Alphaproteobacteria</taxon>
        <taxon>Hyphomicrobiales</taxon>
        <taxon>Rhizobiaceae</taxon>
        <taxon>Rhizobium/Agrobacterium group</taxon>
        <taxon>Rhizobium</taxon>
    </lineage>
</organism>
<dbReference type="EMBL" id="JAEUAK010000007">
    <property type="protein sequence ID" value="MBW9054644.1"/>
    <property type="molecule type" value="Genomic_DNA"/>
</dbReference>
<gene>
    <name evidence="1" type="ORF">JNB85_19770</name>
</gene>
<protein>
    <submittedName>
        <fullName evidence="1">Uncharacterized protein</fullName>
    </submittedName>
</protein>